<feature type="compositionally biased region" description="Gly residues" evidence="1">
    <location>
        <begin position="1"/>
        <end position="10"/>
    </location>
</feature>
<sequence>MVGSDDGGPLGRDVVQALDPGPEKQLDHRTEEDPFHDPIEHVVNLSGRQHPGPASGLASDSMQPYSSEIWLEQ</sequence>
<feature type="region of interest" description="Disordered" evidence="1">
    <location>
        <begin position="1"/>
        <end position="73"/>
    </location>
</feature>
<evidence type="ECO:0000313" key="3">
    <source>
        <dbReference type="Proteomes" id="UP000643279"/>
    </source>
</evidence>
<accession>A0ABQ2AY09</accession>
<feature type="compositionally biased region" description="Basic and acidic residues" evidence="1">
    <location>
        <begin position="21"/>
        <end position="40"/>
    </location>
</feature>
<gene>
    <name evidence="2" type="ORF">GCM10007170_27820</name>
</gene>
<name>A0ABQ2AY09_9MICC</name>
<organism evidence="2 3">
    <name type="scientific">Arthrobacter liuii</name>
    <dbReference type="NCBI Taxonomy" id="1476996"/>
    <lineage>
        <taxon>Bacteria</taxon>
        <taxon>Bacillati</taxon>
        <taxon>Actinomycetota</taxon>
        <taxon>Actinomycetes</taxon>
        <taxon>Micrococcales</taxon>
        <taxon>Micrococcaceae</taxon>
        <taxon>Arthrobacter</taxon>
    </lineage>
</organism>
<dbReference type="EMBL" id="BMFW01000013">
    <property type="protein sequence ID" value="GGH97480.1"/>
    <property type="molecule type" value="Genomic_DNA"/>
</dbReference>
<dbReference type="Proteomes" id="UP000643279">
    <property type="component" value="Unassembled WGS sequence"/>
</dbReference>
<keyword evidence="3" id="KW-1185">Reference proteome</keyword>
<reference evidence="3" key="1">
    <citation type="journal article" date="2019" name="Int. J. Syst. Evol. Microbiol.">
        <title>The Global Catalogue of Microorganisms (GCM) 10K type strain sequencing project: providing services to taxonomists for standard genome sequencing and annotation.</title>
        <authorList>
            <consortium name="The Broad Institute Genomics Platform"/>
            <consortium name="The Broad Institute Genome Sequencing Center for Infectious Disease"/>
            <person name="Wu L."/>
            <person name="Ma J."/>
        </authorList>
    </citation>
    <scope>NUCLEOTIDE SEQUENCE [LARGE SCALE GENOMIC DNA]</scope>
    <source>
        <strain evidence="3">CGMCC 1.12778</strain>
    </source>
</reference>
<evidence type="ECO:0000256" key="1">
    <source>
        <dbReference type="SAM" id="MobiDB-lite"/>
    </source>
</evidence>
<proteinExistence type="predicted"/>
<comment type="caution">
    <text evidence="2">The sequence shown here is derived from an EMBL/GenBank/DDBJ whole genome shotgun (WGS) entry which is preliminary data.</text>
</comment>
<protein>
    <submittedName>
        <fullName evidence="2">Uncharacterized protein</fullName>
    </submittedName>
</protein>
<evidence type="ECO:0000313" key="2">
    <source>
        <dbReference type="EMBL" id="GGH97480.1"/>
    </source>
</evidence>